<sequence length="137" mass="15255">MRQPRWLVCRAAFVSWPTDLGAPPPSAVESSDPHSDVRVNCSRVDRLLFVSMQLPFEWFLSASIFSRSRYSHRRWRNGVKPSERPGTPRVGPFANRRPCVVAPGGVRASLALLVCAHDPALARARSVWLIALVGPKL</sequence>
<keyword evidence="1" id="KW-1185">Reference proteome</keyword>
<organism evidence="1 2">
    <name type="scientific">Trichuris muris</name>
    <name type="common">Mouse whipworm</name>
    <dbReference type="NCBI Taxonomy" id="70415"/>
    <lineage>
        <taxon>Eukaryota</taxon>
        <taxon>Metazoa</taxon>
        <taxon>Ecdysozoa</taxon>
        <taxon>Nematoda</taxon>
        <taxon>Enoplea</taxon>
        <taxon>Dorylaimia</taxon>
        <taxon>Trichinellida</taxon>
        <taxon>Trichuridae</taxon>
        <taxon>Trichuris</taxon>
    </lineage>
</organism>
<dbReference type="Proteomes" id="UP000046395">
    <property type="component" value="Unassembled WGS sequence"/>
</dbReference>
<protein>
    <submittedName>
        <fullName evidence="2">Secreted protein</fullName>
    </submittedName>
</protein>
<evidence type="ECO:0000313" key="1">
    <source>
        <dbReference type="Proteomes" id="UP000046395"/>
    </source>
</evidence>
<proteinExistence type="predicted"/>
<dbReference type="AlphaFoldDB" id="A0A5S6QZC6"/>
<name>A0A5S6QZC6_TRIMR</name>
<dbReference type="WBParaSite" id="TMUE_3000012503.1">
    <property type="protein sequence ID" value="TMUE_3000012503.1"/>
    <property type="gene ID" value="WBGene00301598"/>
</dbReference>
<evidence type="ECO:0000313" key="2">
    <source>
        <dbReference type="WBParaSite" id="TMUE_3000012503.1"/>
    </source>
</evidence>
<reference evidence="2" key="1">
    <citation type="submission" date="2019-12" db="UniProtKB">
        <authorList>
            <consortium name="WormBaseParasite"/>
        </authorList>
    </citation>
    <scope>IDENTIFICATION</scope>
</reference>
<accession>A0A5S6QZC6</accession>